<sequence>MDSLSTKPRPASVFTAIIRSRRFRGLAFLLTALLGLYVLFLSTTDRLSPTRDRVQLNGDGEPMDLTQDGSSSNFKGGVVSEPAIVVLEKRIRQLIDSNRVMVFSKTYCPYSAAAKNLLRSYTNDFKVLEVDLEDQDADIKRLLTKITSGHSTFPSIFFQGESIGGKDNLQALEDRNELKSRLESLGVAMLQ</sequence>
<dbReference type="InterPro" id="IPR014025">
    <property type="entry name" value="Glutaredoxin_subgr"/>
</dbReference>
<dbReference type="InterPro" id="IPR002109">
    <property type="entry name" value="Glutaredoxin"/>
</dbReference>
<dbReference type="Gene3D" id="3.40.30.10">
    <property type="entry name" value="Glutaredoxin"/>
    <property type="match status" value="1"/>
</dbReference>
<reference evidence="3" key="1">
    <citation type="journal article" date="2020" name="Fungal Divers.">
        <title>Resolving the Mortierellaceae phylogeny through synthesis of multi-gene phylogenetics and phylogenomics.</title>
        <authorList>
            <person name="Vandepol N."/>
            <person name="Liber J."/>
            <person name="Desiro A."/>
            <person name="Na H."/>
            <person name="Kennedy M."/>
            <person name="Barry K."/>
            <person name="Grigoriev I.V."/>
            <person name="Miller A.N."/>
            <person name="O'Donnell K."/>
            <person name="Stajich J.E."/>
            <person name="Bonito G."/>
        </authorList>
    </citation>
    <scope>NUCLEOTIDE SEQUENCE</scope>
    <source>
        <strain evidence="3">CK1249</strain>
    </source>
</reference>
<comment type="caution">
    <text evidence="3">The sequence shown here is derived from an EMBL/GenBank/DDBJ whole genome shotgun (WGS) entry which is preliminary data.</text>
</comment>
<dbReference type="AlphaFoldDB" id="A0A9P6M1K9"/>
<evidence type="ECO:0000313" key="3">
    <source>
        <dbReference type="EMBL" id="KAF9960315.1"/>
    </source>
</evidence>
<dbReference type="InterPro" id="IPR036249">
    <property type="entry name" value="Thioredoxin-like_sf"/>
</dbReference>
<dbReference type="Proteomes" id="UP000738359">
    <property type="component" value="Unassembled WGS sequence"/>
</dbReference>
<dbReference type="PROSITE" id="PS51354">
    <property type="entry name" value="GLUTAREDOXIN_2"/>
    <property type="match status" value="1"/>
</dbReference>
<dbReference type="GO" id="GO:0034599">
    <property type="term" value="P:cellular response to oxidative stress"/>
    <property type="evidence" value="ECO:0007669"/>
    <property type="project" value="TreeGrafter"/>
</dbReference>
<dbReference type="GO" id="GO:0005737">
    <property type="term" value="C:cytoplasm"/>
    <property type="evidence" value="ECO:0007669"/>
    <property type="project" value="TreeGrafter"/>
</dbReference>
<dbReference type="GO" id="GO:0015038">
    <property type="term" value="F:glutathione disulfide oxidoreductase activity"/>
    <property type="evidence" value="ECO:0007669"/>
    <property type="project" value="TreeGrafter"/>
</dbReference>
<dbReference type="EMBL" id="JAAAHY010000637">
    <property type="protein sequence ID" value="KAF9960315.1"/>
    <property type="molecule type" value="Genomic_DNA"/>
</dbReference>
<name>A0A9P6M1K9_MORAP</name>
<feature type="region of interest" description="Disordered" evidence="1">
    <location>
        <begin position="51"/>
        <end position="71"/>
    </location>
</feature>
<protein>
    <recommendedName>
        <fullName evidence="2">Glutaredoxin domain-containing protein</fullName>
    </recommendedName>
</protein>
<dbReference type="PANTHER" id="PTHR45694">
    <property type="entry name" value="GLUTAREDOXIN 2"/>
    <property type="match status" value="1"/>
</dbReference>
<proteinExistence type="predicted"/>
<dbReference type="CDD" id="cd03419">
    <property type="entry name" value="GRX_GRXh_1_2_like"/>
    <property type="match status" value="1"/>
</dbReference>
<feature type="domain" description="Glutaredoxin" evidence="2">
    <location>
        <begin position="100"/>
        <end position="163"/>
    </location>
</feature>
<keyword evidence="4" id="KW-1185">Reference proteome</keyword>
<dbReference type="PANTHER" id="PTHR45694:SF18">
    <property type="entry name" value="GLUTAREDOXIN-1-RELATED"/>
    <property type="match status" value="1"/>
</dbReference>
<evidence type="ECO:0000256" key="1">
    <source>
        <dbReference type="SAM" id="MobiDB-lite"/>
    </source>
</evidence>
<dbReference type="PRINTS" id="PR00160">
    <property type="entry name" value="GLUTAREDOXIN"/>
</dbReference>
<evidence type="ECO:0000313" key="4">
    <source>
        <dbReference type="Proteomes" id="UP000738359"/>
    </source>
</evidence>
<accession>A0A9P6M1K9</accession>
<evidence type="ECO:0000259" key="2">
    <source>
        <dbReference type="Pfam" id="PF00462"/>
    </source>
</evidence>
<dbReference type="Pfam" id="PF00462">
    <property type="entry name" value="Glutaredoxin"/>
    <property type="match status" value="1"/>
</dbReference>
<organism evidence="3 4">
    <name type="scientific">Mortierella alpina</name>
    <name type="common">Oleaginous fungus</name>
    <name type="synonym">Mortierella renispora</name>
    <dbReference type="NCBI Taxonomy" id="64518"/>
    <lineage>
        <taxon>Eukaryota</taxon>
        <taxon>Fungi</taxon>
        <taxon>Fungi incertae sedis</taxon>
        <taxon>Mucoromycota</taxon>
        <taxon>Mortierellomycotina</taxon>
        <taxon>Mortierellomycetes</taxon>
        <taxon>Mortierellales</taxon>
        <taxon>Mortierellaceae</taxon>
        <taxon>Mortierella</taxon>
    </lineage>
</organism>
<dbReference type="OrthoDB" id="423313at2759"/>
<dbReference type="SUPFAM" id="SSF52833">
    <property type="entry name" value="Thioredoxin-like"/>
    <property type="match status" value="1"/>
</dbReference>
<gene>
    <name evidence="3" type="ORF">BGZ70_008638</name>
</gene>